<proteinExistence type="predicted"/>
<evidence type="ECO:0000313" key="1">
    <source>
        <dbReference type="EMBL" id="GAA0143818.1"/>
    </source>
</evidence>
<accession>A0AAV3NY00</accession>
<dbReference type="InterPro" id="IPR016024">
    <property type="entry name" value="ARM-type_fold"/>
</dbReference>
<dbReference type="InterPro" id="IPR019538">
    <property type="entry name" value="PSMD5"/>
</dbReference>
<gene>
    <name evidence="1" type="ORF">LIER_04413</name>
</gene>
<dbReference type="Proteomes" id="UP001454036">
    <property type="component" value="Unassembled WGS sequence"/>
</dbReference>
<evidence type="ECO:0000313" key="2">
    <source>
        <dbReference type="Proteomes" id="UP001454036"/>
    </source>
</evidence>
<dbReference type="PANTHER" id="PTHR13554">
    <property type="entry name" value="26S PROTEASOME NON-ATPASE REGULATORY SUBUNIT 5-RELATED"/>
    <property type="match status" value="1"/>
</dbReference>
<dbReference type="InterPro" id="IPR011989">
    <property type="entry name" value="ARM-like"/>
</dbReference>
<keyword evidence="1" id="KW-0645">Protease</keyword>
<dbReference type="Pfam" id="PF10508">
    <property type="entry name" value="Proteasom_PSMB"/>
    <property type="match status" value="1"/>
</dbReference>
<dbReference type="GO" id="GO:0006508">
    <property type="term" value="P:proteolysis"/>
    <property type="evidence" value="ECO:0007669"/>
    <property type="project" value="UniProtKB-KW"/>
</dbReference>
<dbReference type="EMBL" id="BAABME010000565">
    <property type="protein sequence ID" value="GAA0143818.1"/>
    <property type="molecule type" value="Genomic_DNA"/>
</dbReference>
<dbReference type="AlphaFoldDB" id="A0AAV3NY00"/>
<comment type="caution">
    <text evidence="1">The sequence shown here is derived from an EMBL/GenBank/DDBJ whole genome shotgun (WGS) entry which is preliminary data.</text>
</comment>
<protein>
    <submittedName>
        <fullName evidence="1">Protease</fullName>
    </submittedName>
</protein>
<organism evidence="1 2">
    <name type="scientific">Lithospermum erythrorhizon</name>
    <name type="common">Purple gromwell</name>
    <name type="synonym">Lithospermum officinale var. erythrorhizon</name>
    <dbReference type="NCBI Taxonomy" id="34254"/>
    <lineage>
        <taxon>Eukaryota</taxon>
        <taxon>Viridiplantae</taxon>
        <taxon>Streptophyta</taxon>
        <taxon>Embryophyta</taxon>
        <taxon>Tracheophyta</taxon>
        <taxon>Spermatophyta</taxon>
        <taxon>Magnoliopsida</taxon>
        <taxon>eudicotyledons</taxon>
        <taxon>Gunneridae</taxon>
        <taxon>Pentapetalae</taxon>
        <taxon>asterids</taxon>
        <taxon>lamiids</taxon>
        <taxon>Boraginales</taxon>
        <taxon>Boraginaceae</taxon>
        <taxon>Boraginoideae</taxon>
        <taxon>Lithospermeae</taxon>
        <taxon>Lithospermum</taxon>
    </lineage>
</organism>
<name>A0AAV3NY00_LITER</name>
<keyword evidence="2" id="KW-1185">Reference proteome</keyword>
<keyword evidence="1" id="KW-0378">Hydrolase</keyword>
<dbReference type="GO" id="GO:0008233">
    <property type="term" value="F:peptidase activity"/>
    <property type="evidence" value="ECO:0007669"/>
    <property type="project" value="UniProtKB-KW"/>
</dbReference>
<reference evidence="1 2" key="1">
    <citation type="submission" date="2024-01" db="EMBL/GenBank/DDBJ databases">
        <title>The complete chloroplast genome sequence of Lithospermum erythrorhizon: insights into the phylogenetic relationship among Boraginaceae species and the maternal lineages of purple gromwells.</title>
        <authorList>
            <person name="Okada T."/>
            <person name="Watanabe K."/>
        </authorList>
    </citation>
    <scope>NUCLEOTIDE SEQUENCE [LARGE SCALE GENOMIC DNA]</scope>
</reference>
<dbReference type="Gene3D" id="1.25.10.10">
    <property type="entry name" value="Leucine-rich Repeat Variant"/>
    <property type="match status" value="1"/>
</dbReference>
<dbReference type="GO" id="GO:0005829">
    <property type="term" value="C:cytosol"/>
    <property type="evidence" value="ECO:0007669"/>
    <property type="project" value="TreeGrafter"/>
</dbReference>
<sequence>MAQESLIGAATEFALYPGSHSDASAQDFLGKYPLPDIINALQKNGDYPVLLDCLDRIFRTKYGASLIPHYMPFVEAGLLAHTHELRCLACKAVSRLLDESTAIHLILHHSVYQHLLLCLINGDELVASAATEAITHLARFPKTTDIIFPHASEEATHLGVLASKSSSLARVRILALIVKLFSISRSLASVICNSNLLQLLEAEVKSTNDTLVMLSVLELLYELSEVQHSTEFLSRTTILHLLSSIISDAASDSILRARSMMITGRLLSKENAFEYINQSSFETVVSAIDRRFDFLESQDADECECALEALGEIGLCKSPLVLFLFVPR</sequence>
<dbReference type="SUPFAM" id="SSF48371">
    <property type="entry name" value="ARM repeat"/>
    <property type="match status" value="1"/>
</dbReference>
<dbReference type="PANTHER" id="PTHR13554:SF10">
    <property type="entry name" value="26S PROTEASOME NON-ATPASE REGULATORY SUBUNIT 5"/>
    <property type="match status" value="1"/>
</dbReference>
<dbReference type="GO" id="GO:0043248">
    <property type="term" value="P:proteasome assembly"/>
    <property type="evidence" value="ECO:0007669"/>
    <property type="project" value="InterPro"/>
</dbReference>